<dbReference type="Proteomes" id="UP000177177">
    <property type="component" value="Unassembled WGS sequence"/>
</dbReference>
<gene>
    <name evidence="2" type="ORF">A3C92_00275</name>
</gene>
<comment type="caution">
    <text evidence="2">The sequence shown here is derived from an EMBL/GenBank/DDBJ whole genome shotgun (WGS) entry which is preliminary data.</text>
</comment>
<reference evidence="2 3" key="1">
    <citation type="journal article" date="2016" name="Nat. Commun.">
        <title>Thousands of microbial genomes shed light on interconnected biogeochemical processes in an aquifer system.</title>
        <authorList>
            <person name="Anantharaman K."/>
            <person name="Brown C.T."/>
            <person name="Hug L.A."/>
            <person name="Sharon I."/>
            <person name="Castelle C.J."/>
            <person name="Probst A.J."/>
            <person name="Thomas B.C."/>
            <person name="Singh A."/>
            <person name="Wilkins M.J."/>
            <person name="Karaoz U."/>
            <person name="Brodie E.L."/>
            <person name="Williams K.H."/>
            <person name="Hubbard S.S."/>
            <person name="Banfield J.F."/>
        </authorList>
    </citation>
    <scope>NUCLEOTIDE SEQUENCE [LARGE SCALE GENOMIC DNA]</scope>
</reference>
<evidence type="ECO:0000313" key="3">
    <source>
        <dbReference type="Proteomes" id="UP000177177"/>
    </source>
</evidence>
<dbReference type="AlphaFoldDB" id="A0A1G2KW07"/>
<feature type="domain" description="DUF5615" evidence="1">
    <location>
        <begin position="1"/>
        <end position="110"/>
    </location>
</feature>
<name>A0A1G2KW07_9BACT</name>
<organism evidence="2 3">
    <name type="scientific">Candidatus Sungbacteria bacterium RIFCSPHIGHO2_02_FULL_53_17</name>
    <dbReference type="NCBI Taxonomy" id="1802275"/>
    <lineage>
        <taxon>Bacteria</taxon>
        <taxon>Candidatus Sungiibacteriota</taxon>
    </lineage>
</organism>
<dbReference type="EMBL" id="MHQN01000020">
    <property type="protein sequence ID" value="OHA03364.1"/>
    <property type="molecule type" value="Genomic_DNA"/>
</dbReference>
<dbReference type="Pfam" id="PF18480">
    <property type="entry name" value="DUF5615"/>
    <property type="match status" value="1"/>
</dbReference>
<sequence length="121" mass="13393">MKIVIDEDIHRSLAEVLRSLGHQTTDVRDIGLRGKPDEDIFRFAQEQGAVLLSGDLGFANVVHFPLGSHHGIIILRFPNEMPSSALNVIVGTLMSGIPDHEFVSNLSVLSPRGLRMRRSKK</sequence>
<protein>
    <recommendedName>
        <fullName evidence="1">DUF5615 domain-containing protein</fullName>
    </recommendedName>
</protein>
<evidence type="ECO:0000259" key="1">
    <source>
        <dbReference type="Pfam" id="PF18480"/>
    </source>
</evidence>
<proteinExistence type="predicted"/>
<accession>A0A1G2KW07</accession>
<evidence type="ECO:0000313" key="2">
    <source>
        <dbReference type="EMBL" id="OHA03364.1"/>
    </source>
</evidence>
<dbReference type="InterPro" id="IPR041049">
    <property type="entry name" value="DUF5615"/>
</dbReference>